<dbReference type="GO" id="GO:0008173">
    <property type="term" value="F:RNA methyltransferase activity"/>
    <property type="evidence" value="ECO:0007669"/>
    <property type="project" value="InterPro"/>
</dbReference>
<dbReference type="AlphaFoldDB" id="A0A6A6LDA1"/>
<evidence type="ECO:0000313" key="9">
    <source>
        <dbReference type="Proteomes" id="UP000467840"/>
    </source>
</evidence>
<dbReference type="SUPFAM" id="SSF51735">
    <property type="entry name" value="NAD(P)-binding Rossmann-fold domains"/>
    <property type="match status" value="1"/>
</dbReference>
<dbReference type="InterPro" id="IPR036291">
    <property type="entry name" value="NAD(P)-bd_dom_sf"/>
</dbReference>
<protein>
    <recommendedName>
        <fullName evidence="7">tRNA/rRNA methyltransferase SpoU type domain-containing protein</fullName>
    </recommendedName>
</protein>
<name>A0A6A6LDA1_HEVBR</name>
<dbReference type="GO" id="GO:0002938">
    <property type="term" value="P:tRNA guanine ribose methylation"/>
    <property type="evidence" value="ECO:0007669"/>
    <property type="project" value="TreeGrafter"/>
</dbReference>
<evidence type="ECO:0000256" key="6">
    <source>
        <dbReference type="ARBA" id="ARBA00022884"/>
    </source>
</evidence>
<dbReference type="PANTHER" id="PTHR43453:SF1">
    <property type="entry name" value="TRNA_RRNA METHYLTRANSFERASE SPOU TYPE DOMAIN-CONTAINING PROTEIN"/>
    <property type="match status" value="1"/>
</dbReference>
<dbReference type="InterPro" id="IPR001537">
    <property type="entry name" value="SpoU_MeTrfase"/>
</dbReference>
<proteinExistence type="predicted"/>
<comment type="caution">
    <text evidence="8">The sequence shown here is derived from an EMBL/GenBank/DDBJ whole genome shotgun (WGS) entry which is preliminary data.</text>
</comment>
<evidence type="ECO:0000256" key="2">
    <source>
        <dbReference type="ARBA" id="ARBA00022603"/>
    </source>
</evidence>
<keyword evidence="3" id="KW-0808">Transferase</keyword>
<evidence type="ECO:0000259" key="7">
    <source>
        <dbReference type="Pfam" id="PF00588"/>
    </source>
</evidence>
<keyword evidence="4" id="KW-0949">S-adenosyl-L-methionine</keyword>
<accession>A0A6A6LDA1</accession>
<dbReference type="CDD" id="cd18092">
    <property type="entry name" value="SpoU-like_TrmH"/>
    <property type="match status" value="1"/>
</dbReference>
<dbReference type="GO" id="GO:0000049">
    <property type="term" value="F:tRNA binding"/>
    <property type="evidence" value="ECO:0007669"/>
    <property type="project" value="UniProtKB-KW"/>
</dbReference>
<dbReference type="Gene3D" id="3.40.1280.10">
    <property type="match status" value="1"/>
</dbReference>
<keyword evidence="1" id="KW-0820">tRNA-binding</keyword>
<dbReference type="InterPro" id="IPR029028">
    <property type="entry name" value="Alpha/beta_knot_MTases"/>
</dbReference>
<evidence type="ECO:0000256" key="5">
    <source>
        <dbReference type="ARBA" id="ARBA00022694"/>
    </source>
</evidence>
<dbReference type="Gene3D" id="3.40.50.720">
    <property type="entry name" value="NAD(P)-binding Rossmann-like Domain"/>
    <property type="match status" value="1"/>
</dbReference>
<evidence type="ECO:0000256" key="3">
    <source>
        <dbReference type="ARBA" id="ARBA00022679"/>
    </source>
</evidence>
<organism evidence="8 9">
    <name type="scientific">Hevea brasiliensis</name>
    <name type="common">Para rubber tree</name>
    <name type="synonym">Siphonia brasiliensis</name>
    <dbReference type="NCBI Taxonomy" id="3981"/>
    <lineage>
        <taxon>Eukaryota</taxon>
        <taxon>Viridiplantae</taxon>
        <taxon>Streptophyta</taxon>
        <taxon>Embryophyta</taxon>
        <taxon>Tracheophyta</taxon>
        <taxon>Spermatophyta</taxon>
        <taxon>Magnoliopsida</taxon>
        <taxon>eudicotyledons</taxon>
        <taxon>Gunneridae</taxon>
        <taxon>Pentapetalae</taxon>
        <taxon>rosids</taxon>
        <taxon>fabids</taxon>
        <taxon>Malpighiales</taxon>
        <taxon>Euphorbiaceae</taxon>
        <taxon>Crotonoideae</taxon>
        <taxon>Micrandreae</taxon>
        <taxon>Hevea</taxon>
    </lineage>
</organism>
<dbReference type="PANTHER" id="PTHR43453">
    <property type="entry name" value="RRNA METHYLASE-LIKE"/>
    <property type="match status" value="1"/>
</dbReference>
<dbReference type="InterPro" id="IPR029026">
    <property type="entry name" value="tRNA_m1G_MTases_N"/>
</dbReference>
<sequence>MDHQSQSPSPPYDLVILGASGFTGKYVVREALKFLNIPSCPLKSLALAGRNPTKLTQALNWASHPSTSPPIPILKADTTDPSSIRHLCTQTKLILNCVGPFRLYVISISLCLCTLLSALNSIRCDYLDICGEPEFMERMEMKFHENAMETGSLVVSACGFDSVPAELGWMFNSRQWVSPAVPNQIEAYLSLESEKRIVGNFGTYESAILGVSNAEKLQELRRSRPKRAKPVANMKPDMEIVTRLMGPEIGYLTTPIILVQCALILLSERDNLPKGGVFPPGTSPCRVRARPYGTLQGAISLESTEFEAGESQDNSEKNNTVEYLLNNRDDVSTLMKMERRLSPVFDSGVEPAQLLGRWFPYLDRFKCGNGVYLNSGEVLEAVGPYIMEERKERFRSAVKNRSYSVCLVVEGLSDFGNVSAAFRSADALGFQSVHVVSCDSSKRYRDNRHVSMGAEKWLDIELWDSTQECFQVLKSRGYQIATTHVGMDAVSIYDMDWSCPIAIVVGNENSDEALEHSDLHCSIPMKGMVDSFNVSVAAGILMHHAVCDRTSRLGCHGDLTSEESQILLAEFSLRHSKSAISIAHEYAKRKAAVPLPKL</sequence>
<reference evidence="8 9" key="1">
    <citation type="journal article" date="2020" name="Mol. Plant">
        <title>The Chromosome-Based Rubber Tree Genome Provides New Insights into Spurge Genome Evolution and Rubber Biosynthesis.</title>
        <authorList>
            <person name="Liu J."/>
            <person name="Shi C."/>
            <person name="Shi C.C."/>
            <person name="Li W."/>
            <person name="Zhang Q.J."/>
            <person name="Zhang Y."/>
            <person name="Li K."/>
            <person name="Lu H.F."/>
            <person name="Shi C."/>
            <person name="Zhu S.T."/>
            <person name="Xiao Z.Y."/>
            <person name="Nan H."/>
            <person name="Yue Y."/>
            <person name="Zhu X.G."/>
            <person name="Wu Y."/>
            <person name="Hong X.N."/>
            <person name="Fan G.Y."/>
            <person name="Tong Y."/>
            <person name="Zhang D."/>
            <person name="Mao C.L."/>
            <person name="Liu Y.L."/>
            <person name="Hao S.J."/>
            <person name="Liu W.Q."/>
            <person name="Lv M.Q."/>
            <person name="Zhang H.B."/>
            <person name="Liu Y."/>
            <person name="Hu-Tang G.R."/>
            <person name="Wang J.P."/>
            <person name="Wang J.H."/>
            <person name="Sun Y.H."/>
            <person name="Ni S.B."/>
            <person name="Chen W.B."/>
            <person name="Zhang X.C."/>
            <person name="Jiao Y.N."/>
            <person name="Eichler E.E."/>
            <person name="Li G.H."/>
            <person name="Liu X."/>
            <person name="Gao L.Z."/>
        </authorList>
    </citation>
    <scope>NUCLEOTIDE SEQUENCE [LARGE SCALE GENOMIC DNA]</scope>
    <source>
        <strain evidence="9">cv. GT1</strain>
        <tissue evidence="8">Leaf</tissue>
    </source>
</reference>
<gene>
    <name evidence="8" type="ORF">GH714_031807</name>
</gene>
<keyword evidence="5" id="KW-0819">tRNA processing</keyword>
<dbReference type="EMBL" id="JAAGAX010000011">
    <property type="protein sequence ID" value="KAF2299390.1"/>
    <property type="molecule type" value="Genomic_DNA"/>
</dbReference>
<dbReference type="SUPFAM" id="SSF75217">
    <property type="entry name" value="alpha/beta knot"/>
    <property type="match status" value="1"/>
</dbReference>
<keyword evidence="2" id="KW-0489">Methyltransferase</keyword>
<keyword evidence="6" id="KW-0694">RNA-binding</keyword>
<keyword evidence="9" id="KW-1185">Reference proteome</keyword>
<dbReference type="Proteomes" id="UP000467840">
    <property type="component" value="Chromosome 1"/>
</dbReference>
<evidence type="ECO:0000313" key="8">
    <source>
        <dbReference type="EMBL" id="KAF2299390.1"/>
    </source>
</evidence>
<dbReference type="FunFam" id="3.40.1280.10:FF:000016">
    <property type="entry name" value="rRNA methylase-like protein"/>
    <property type="match status" value="1"/>
</dbReference>
<dbReference type="InterPro" id="IPR033671">
    <property type="entry name" value="TrmH"/>
</dbReference>
<evidence type="ECO:0000256" key="1">
    <source>
        <dbReference type="ARBA" id="ARBA00022555"/>
    </source>
</evidence>
<dbReference type="Pfam" id="PF00588">
    <property type="entry name" value="SpoU_methylase"/>
    <property type="match status" value="1"/>
</dbReference>
<evidence type="ECO:0000256" key="4">
    <source>
        <dbReference type="ARBA" id="ARBA00022691"/>
    </source>
</evidence>
<feature type="domain" description="tRNA/rRNA methyltransferase SpoU type" evidence="7">
    <location>
        <begin position="405"/>
        <end position="543"/>
    </location>
</feature>